<dbReference type="PRINTS" id="PR00344">
    <property type="entry name" value="BCTRLSENSOR"/>
</dbReference>
<dbReference type="Pfam" id="PF00072">
    <property type="entry name" value="Response_reg"/>
    <property type="match status" value="1"/>
</dbReference>
<feature type="transmembrane region" description="Helical" evidence="9">
    <location>
        <begin position="15"/>
        <end position="35"/>
    </location>
</feature>
<dbReference type="InterPro" id="IPR011006">
    <property type="entry name" value="CheY-like_superfamily"/>
</dbReference>
<dbReference type="AlphaFoldDB" id="A0A8I2KJX4"/>
<dbReference type="InterPro" id="IPR001789">
    <property type="entry name" value="Sig_transdc_resp-reg_receiver"/>
</dbReference>
<dbReference type="Gene3D" id="6.10.340.10">
    <property type="match status" value="1"/>
</dbReference>
<keyword evidence="15" id="KW-1185">Reference proteome</keyword>
<evidence type="ECO:0000256" key="3">
    <source>
        <dbReference type="ARBA" id="ARBA00022553"/>
    </source>
</evidence>
<feature type="transmembrane region" description="Helical" evidence="9">
    <location>
        <begin position="265"/>
        <end position="284"/>
    </location>
</feature>
<feature type="domain" description="Response regulatory" evidence="11">
    <location>
        <begin position="601"/>
        <end position="715"/>
    </location>
</feature>
<dbReference type="Proteomes" id="UP001304419">
    <property type="component" value="Chromosome 1"/>
</dbReference>
<dbReference type="Proteomes" id="UP000646877">
    <property type="component" value="Unassembled WGS sequence"/>
</dbReference>
<dbReference type="SUPFAM" id="SSF55874">
    <property type="entry name" value="ATPase domain of HSP90 chaperone/DNA topoisomerase II/histidine kinase"/>
    <property type="match status" value="1"/>
</dbReference>
<gene>
    <name evidence="12" type="ORF">F9Y85_03440</name>
    <name evidence="13" type="ORF">R5H13_10125</name>
</gene>
<dbReference type="PANTHER" id="PTHR43047:SF72">
    <property type="entry name" value="OSMOSENSING HISTIDINE PROTEIN KINASE SLN1"/>
    <property type="match status" value="1"/>
</dbReference>
<reference evidence="12" key="1">
    <citation type="submission" date="2019-10" db="EMBL/GenBank/DDBJ databases">
        <authorList>
            <person name="Paulsen S."/>
        </authorList>
    </citation>
    <scope>NUCLEOTIDE SEQUENCE</scope>
    <source>
        <strain evidence="12">LMG 19692</strain>
    </source>
</reference>
<dbReference type="PROSITE" id="PS50110">
    <property type="entry name" value="RESPONSE_REGULATORY"/>
    <property type="match status" value="1"/>
</dbReference>
<dbReference type="GO" id="GO:0000155">
    <property type="term" value="F:phosphorelay sensor kinase activity"/>
    <property type="evidence" value="ECO:0007669"/>
    <property type="project" value="InterPro"/>
</dbReference>
<evidence type="ECO:0000313" key="13">
    <source>
        <dbReference type="EMBL" id="WOX27028.1"/>
    </source>
</evidence>
<evidence type="ECO:0000313" key="12">
    <source>
        <dbReference type="EMBL" id="NLR20390.1"/>
    </source>
</evidence>
<dbReference type="InterPro" id="IPR036890">
    <property type="entry name" value="HATPase_C_sf"/>
</dbReference>
<comment type="catalytic activity">
    <reaction evidence="1">
        <text>ATP + protein L-histidine = ADP + protein N-phospho-L-histidine.</text>
        <dbReference type="EC" id="2.7.13.3"/>
    </reaction>
</comment>
<dbReference type="InterPro" id="IPR036097">
    <property type="entry name" value="HisK_dim/P_sf"/>
</dbReference>
<dbReference type="RefSeq" id="WP_193521486.1">
    <property type="nucleotide sequence ID" value="NZ_CBCSDF010000006.1"/>
</dbReference>
<dbReference type="Gene3D" id="1.10.287.130">
    <property type="match status" value="1"/>
</dbReference>
<dbReference type="InterPro" id="IPR005467">
    <property type="entry name" value="His_kinase_dom"/>
</dbReference>
<evidence type="ECO:0000256" key="5">
    <source>
        <dbReference type="ARBA" id="ARBA00022777"/>
    </source>
</evidence>
<dbReference type="Pfam" id="PF02518">
    <property type="entry name" value="HATPase_c"/>
    <property type="match status" value="1"/>
</dbReference>
<evidence type="ECO:0000256" key="9">
    <source>
        <dbReference type="SAM" id="Phobius"/>
    </source>
</evidence>
<dbReference type="Pfam" id="PF00512">
    <property type="entry name" value="HisKA"/>
    <property type="match status" value="1"/>
</dbReference>
<accession>A0A8I2KJX4</accession>
<keyword evidence="13" id="KW-0067">ATP-binding</keyword>
<keyword evidence="8" id="KW-0175">Coiled coil</keyword>
<evidence type="ECO:0000256" key="7">
    <source>
        <dbReference type="PROSITE-ProRule" id="PRU00169"/>
    </source>
</evidence>
<dbReference type="EMBL" id="CP137578">
    <property type="protein sequence ID" value="WOX27028.1"/>
    <property type="molecule type" value="Genomic_DNA"/>
</dbReference>
<keyword evidence="4" id="KW-0808">Transferase</keyword>
<evidence type="ECO:0000256" key="6">
    <source>
        <dbReference type="ARBA" id="ARBA00023012"/>
    </source>
</evidence>
<keyword evidence="6" id="KW-0902">Two-component regulatory system</keyword>
<dbReference type="Gene3D" id="3.40.50.2300">
    <property type="match status" value="1"/>
</dbReference>
<evidence type="ECO:0000256" key="1">
    <source>
        <dbReference type="ARBA" id="ARBA00000085"/>
    </source>
</evidence>
<dbReference type="SUPFAM" id="SSF47384">
    <property type="entry name" value="Homodimeric domain of signal transducing histidine kinase"/>
    <property type="match status" value="1"/>
</dbReference>
<dbReference type="PROSITE" id="PS50109">
    <property type="entry name" value="HIS_KIN"/>
    <property type="match status" value="1"/>
</dbReference>
<dbReference type="PANTHER" id="PTHR43047">
    <property type="entry name" value="TWO-COMPONENT HISTIDINE PROTEIN KINASE"/>
    <property type="match status" value="1"/>
</dbReference>
<name>A0A8I2KJX4_9GAMM</name>
<dbReference type="InterPro" id="IPR003594">
    <property type="entry name" value="HATPase_dom"/>
</dbReference>
<dbReference type="FunFam" id="3.30.565.10:FF:000010">
    <property type="entry name" value="Sensor histidine kinase RcsC"/>
    <property type="match status" value="1"/>
</dbReference>
<dbReference type="EC" id="2.7.13.3" evidence="2"/>
<proteinExistence type="predicted"/>
<evidence type="ECO:0000259" key="11">
    <source>
        <dbReference type="PROSITE" id="PS50110"/>
    </source>
</evidence>
<dbReference type="Gene3D" id="3.30.565.10">
    <property type="entry name" value="Histidine kinase-like ATPase, C-terminal domain"/>
    <property type="match status" value="1"/>
</dbReference>
<dbReference type="EMBL" id="WEIA01000001">
    <property type="protein sequence ID" value="NLR20390.1"/>
    <property type="molecule type" value="Genomic_DNA"/>
</dbReference>
<keyword evidence="9" id="KW-0812">Transmembrane</keyword>
<keyword evidence="9" id="KW-0472">Membrane</keyword>
<evidence type="ECO:0000313" key="14">
    <source>
        <dbReference type="Proteomes" id="UP000646877"/>
    </source>
</evidence>
<keyword evidence="9" id="KW-1133">Transmembrane helix</keyword>
<keyword evidence="3 7" id="KW-0597">Phosphoprotein</keyword>
<dbReference type="SMART" id="SM00448">
    <property type="entry name" value="REC"/>
    <property type="match status" value="1"/>
</dbReference>
<feature type="coiled-coil region" evidence="8">
    <location>
        <begin position="326"/>
        <end position="353"/>
    </location>
</feature>
<dbReference type="GO" id="GO:0009927">
    <property type="term" value="F:histidine phosphotransfer kinase activity"/>
    <property type="evidence" value="ECO:0007669"/>
    <property type="project" value="TreeGrafter"/>
</dbReference>
<dbReference type="CDD" id="cd00082">
    <property type="entry name" value="HisKA"/>
    <property type="match status" value="1"/>
</dbReference>
<feature type="modified residue" description="4-aspartylphosphate" evidence="7">
    <location>
        <position position="650"/>
    </location>
</feature>
<evidence type="ECO:0000256" key="4">
    <source>
        <dbReference type="ARBA" id="ARBA00022679"/>
    </source>
</evidence>
<reference evidence="13 15" key="2">
    <citation type="submission" date="2023-10" db="EMBL/GenBank/DDBJ databases">
        <title>To unveil natural product biosynthetic capacity in Pseudoalteromonas.</title>
        <authorList>
            <person name="Wang J."/>
        </authorList>
    </citation>
    <scope>NUCLEOTIDE SEQUENCE [LARGE SCALE GENOMIC DNA]</scope>
    <source>
        <strain evidence="13 15">DSM 15914</strain>
    </source>
</reference>
<dbReference type="InterPro" id="IPR003661">
    <property type="entry name" value="HisK_dim/P_dom"/>
</dbReference>
<organism evidence="12 14">
    <name type="scientific">Pseudoalteromonas maricaloris</name>
    <dbReference type="NCBI Taxonomy" id="184924"/>
    <lineage>
        <taxon>Bacteria</taxon>
        <taxon>Pseudomonadati</taxon>
        <taxon>Pseudomonadota</taxon>
        <taxon>Gammaproteobacteria</taxon>
        <taxon>Alteromonadales</taxon>
        <taxon>Pseudoalteromonadaceae</taxon>
        <taxon>Pseudoalteromonas</taxon>
    </lineage>
</organism>
<dbReference type="InterPro" id="IPR004358">
    <property type="entry name" value="Sig_transdc_His_kin-like_C"/>
</dbReference>
<evidence type="ECO:0000256" key="2">
    <source>
        <dbReference type="ARBA" id="ARBA00012438"/>
    </source>
</evidence>
<feature type="domain" description="Histidine kinase" evidence="10">
    <location>
        <begin position="363"/>
        <end position="579"/>
    </location>
</feature>
<evidence type="ECO:0000259" key="10">
    <source>
        <dbReference type="PROSITE" id="PS50109"/>
    </source>
</evidence>
<dbReference type="GO" id="GO:0005886">
    <property type="term" value="C:plasma membrane"/>
    <property type="evidence" value="ECO:0007669"/>
    <property type="project" value="TreeGrafter"/>
</dbReference>
<protein>
    <recommendedName>
        <fullName evidence="2">histidine kinase</fullName>
        <ecNumber evidence="2">2.7.13.3</ecNumber>
    </recommendedName>
</protein>
<dbReference type="SMART" id="SM00388">
    <property type="entry name" value="HisKA"/>
    <property type="match status" value="1"/>
</dbReference>
<dbReference type="CDD" id="cd16922">
    <property type="entry name" value="HATPase_EvgS-ArcB-TorS-like"/>
    <property type="match status" value="1"/>
</dbReference>
<dbReference type="GO" id="GO:0005524">
    <property type="term" value="F:ATP binding"/>
    <property type="evidence" value="ECO:0007669"/>
    <property type="project" value="UniProtKB-KW"/>
</dbReference>
<sequence>MKANRSIVDEIKRKITALFSLFLVVLVAMVGFSLMQQKATLEQEDVKRTGASLISDFKAQVNELIYQVAPLSEDHILSTLPSDLLFTQYAVKALTNLVDNTDMVKSAFINDGSVFTVEGYPFDTLRWNNSVFSEHANKVLSQQRRTLKIDKLVVPVESIEKKPSDQAKLFLAIPLRQKLSSLMRPYKYTGVLFLEVDLEPFLGSNQEKGSIWLTSQELVLEGTQSSDATEGVYRSPIYSLKDDFVALNLQLQREAEVYSNDILRAVLYIVLIGLMLVVLLTWYLRRLAKRLTNPMQALERHCERLKRGHYVSAKSDFEFRELRTLQVTLNQLAKQIKEQISSLESEKVKAQSSERAKSHFLANMSHELRTPLNGIYGVFQLMKHHRNAADSKELIAQGMTSTETLLSLLNDLLDFSKIEAGELKMESATVDVKSIVTEVKQEFVHTASAKQIDLIIHTEELANPYRLGDSLRLKQILRNLISNAVKFTSDGSVTVILQDGGKHLSIRVIDTGAGISEVALKKLFNRFQQADSSTTRKYGGTGLGLAIVKQLAELMDGRVTVTSKEGIGSEFTVELVLDICDAPEQSIMQDLQAIPALKDKNLLLAEDNPLNQKIFSAMIKPTEANLVIAQDGEEAIELYHELKPDIFFVDIQMPKKDGLKVCSEVREQDKTTPLVAVTANVMSGDLENYQQLGFDNCVAKPIDMKKLYEVINTIVS</sequence>
<keyword evidence="5" id="KW-0418">Kinase</keyword>
<keyword evidence="13" id="KW-0547">Nucleotide-binding</keyword>
<dbReference type="SUPFAM" id="SSF52172">
    <property type="entry name" value="CheY-like"/>
    <property type="match status" value="1"/>
</dbReference>
<dbReference type="CDD" id="cd17546">
    <property type="entry name" value="REC_hyHK_CKI1_RcsC-like"/>
    <property type="match status" value="1"/>
</dbReference>
<evidence type="ECO:0000313" key="15">
    <source>
        <dbReference type="Proteomes" id="UP001304419"/>
    </source>
</evidence>
<evidence type="ECO:0000256" key="8">
    <source>
        <dbReference type="SAM" id="Coils"/>
    </source>
</evidence>
<dbReference type="SMART" id="SM00387">
    <property type="entry name" value="HATPase_c"/>
    <property type="match status" value="1"/>
</dbReference>